<dbReference type="Proteomes" id="UP000231279">
    <property type="component" value="Unassembled WGS sequence"/>
</dbReference>
<comment type="caution">
    <text evidence="1">The sequence shown here is derived from an EMBL/GenBank/DDBJ whole genome shotgun (WGS) entry which is preliminary data.</text>
</comment>
<name>A0A2G9HC32_9LAMI</name>
<evidence type="ECO:0000313" key="1">
    <source>
        <dbReference type="EMBL" id="PIN15082.1"/>
    </source>
</evidence>
<accession>A0A2G9HC32</accession>
<proteinExistence type="predicted"/>
<reference evidence="2" key="1">
    <citation type="journal article" date="2018" name="Gigascience">
        <title>Genome assembly of the Pink Ipe (Handroanthus impetiginosus, Bignoniaceae), a highly valued, ecologically keystone Neotropical timber forest tree.</title>
        <authorList>
            <person name="Silva-Junior O.B."/>
            <person name="Grattapaglia D."/>
            <person name="Novaes E."/>
            <person name="Collevatti R.G."/>
        </authorList>
    </citation>
    <scope>NUCLEOTIDE SEQUENCE [LARGE SCALE GENOMIC DNA]</scope>
    <source>
        <strain evidence="2">cv. UFG-1</strain>
    </source>
</reference>
<keyword evidence="2" id="KW-1185">Reference proteome</keyword>
<evidence type="ECO:0000313" key="2">
    <source>
        <dbReference type="Proteomes" id="UP000231279"/>
    </source>
</evidence>
<sequence length="80" mass="9479">MLRPIRKIWRRNELREDTDHIKFMNTTGVQFGENHVFCSFPIFPNVVIFSCLCSQYSIAMWGHNYVCLCIPMFMHTCSLC</sequence>
<protein>
    <submittedName>
        <fullName evidence="1">Uncharacterized protein</fullName>
    </submittedName>
</protein>
<dbReference type="AlphaFoldDB" id="A0A2G9HC32"/>
<organism evidence="1 2">
    <name type="scientific">Handroanthus impetiginosus</name>
    <dbReference type="NCBI Taxonomy" id="429701"/>
    <lineage>
        <taxon>Eukaryota</taxon>
        <taxon>Viridiplantae</taxon>
        <taxon>Streptophyta</taxon>
        <taxon>Embryophyta</taxon>
        <taxon>Tracheophyta</taxon>
        <taxon>Spermatophyta</taxon>
        <taxon>Magnoliopsida</taxon>
        <taxon>eudicotyledons</taxon>
        <taxon>Gunneridae</taxon>
        <taxon>Pentapetalae</taxon>
        <taxon>asterids</taxon>
        <taxon>lamiids</taxon>
        <taxon>Lamiales</taxon>
        <taxon>Bignoniaceae</taxon>
        <taxon>Crescentiina</taxon>
        <taxon>Tabebuia alliance</taxon>
        <taxon>Handroanthus</taxon>
    </lineage>
</organism>
<dbReference type="EMBL" id="NKXS01002156">
    <property type="protein sequence ID" value="PIN15082.1"/>
    <property type="molecule type" value="Genomic_DNA"/>
</dbReference>
<gene>
    <name evidence="1" type="ORF">CDL12_12280</name>
</gene>